<feature type="transmembrane region" description="Helical" evidence="2">
    <location>
        <begin position="6"/>
        <end position="26"/>
    </location>
</feature>
<dbReference type="AlphaFoldDB" id="A0A7V5PQI2"/>
<reference evidence="3" key="1">
    <citation type="journal article" date="2020" name="mSystems">
        <title>Genome- and Community-Level Interaction Insights into Carbon Utilization and Element Cycling Functions of Hydrothermarchaeota in Hydrothermal Sediment.</title>
        <authorList>
            <person name="Zhou Z."/>
            <person name="Liu Y."/>
            <person name="Xu W."/>
            <person name="Pan J."/>
            <person name="Luo Z.H."/>
            <person name="Li M."/>
        </authorList>
    </citation>
    <scope>NUCLEOTIDE SEQUENCE [LARGE SCALE GENOMIC DNA]</scope>
    <source>
        <strain evidence="3">HyVt-527</strain>
    </source>
</reference>
<organism evidence="3">
    <name type="scientific">Caldithrix abyssi</name>
    <dbReference type="NCBI Taxonomy" id="187145"/>
    <lineage>
        <taxon>Bacteria</taxon>
        <taxon>Pseudomonadati</taxon>
        <taxon>Calditrichota</taxon>
        <taxon>Calditrichia</taxon>
        <taxon>Calditrichales</taxon>
        <taxon>Calditrichaceae</taxon>
        <taxon>Caldithrix</taxon>
    </lineage>
</organism>
<evidence type="ECO:0000313" key="3">
    <source>
        <dbReference type="EMBL" id="HHJ53356.1"/>
    </source>
</evidence>
<dbReference type="EMBL" id="DROD01000587">
    <property type="protein sequence ID" value="HHJ53356.1"/>
    <property type="molecule type" value="Genomic_DNA"/>
</dbReference>
<dbReference type="Proteomes" id="UP000886124">
    <property type="component" value="Unassembled WGS sequence"/>
</dbReference>
<name>A0A7V5PQI2_CALAY</name>
<evidence type="ECO:0000256" key="1">
    <source>
        <dbReference type="SAM" id="MobiDB-lite"/>
    </source>
</evidence>
<accession>A0A7V5PQI2</accession>
<keyword evidence="2" id="KW-0472">Membrane</keyword>
<keyword evidence="2" id="KW-0812">Transmembrane</keyword>
<proteinExistence type="predicted"/>
<feature type="region of interest" description="Disordered" evidence="1">
    <location>
        <begin position="39"/>
        <end position="59"/>
    </location>
</feature>
<evidence type="ECO:0008006" key="4">
    <source>
        <dbReference type="Google" id="ProtNLM"/>
    </source>
</evidence>
<keyword evidence="2" id="KW-1133">Transmembrane helix</keyword>
<evidence type="ECO:0000256" key="2">
    <source>
        <dbReference type="SAM" id="Phobius"/>
    </source>
</evidence>
<gene>
    <name evidence="3" type="ORF">ENJ89_09200</name>
</gene>
<sequence length="59" mass="6331">MPEFIQTIIVGAILLLSLGFVVFRLSSRTKALVMNKAPSCHGNGDESCPHCHPGAPECH</sequence>
<comment type="caution">
    <text evidence="3">The sequence shown here is derived from an EMBL/GenBank/DDBJ whole genome shotgun (WGS) entry which is preliminary data.</text>
</comment>
<protein>
    <recommendedName>
        <fullName evidence="4">FeoB-associated Cys-rich membrane protein</fullName>
    </recommendedName>
</protein>